<organism evidence="4 5">
    <name type="scientific">Amborella trichopoda</name>
    <dbReference type="NCBI Taxonomy" id="13333"/>
    <lineage>
        <taxon>Eukaryota</taxon>
        <taxon>Viridiplantae</taxon>
        <taxon>Streptophyta</taxon>
        <taxon>Embryophyta</taxon>
        <taxon>Tracheophyta</taxon>
        <taxon>Spermatophyta</taxon>
        <taxon>Magnoliopsida</taxon>
        <taxon>Amborellales</taxon>
        <taxon>Amborellaceae</taxon>
        <taxon>Amborella</taxon>
    </lineage>
</organism>
<evidence type="ECO:0008006" key="6">
    <source>
        <dbReference type="Google" id="ProtNLM"/>
    </source>
</evidence>
<evidence type="ECO:0000259" key="2">
    <source>
        <dbReference type="Pfam" id="PF04782"/>
    </source>
</evidence>
<dbReference type="Proteomes" id="UP000017836">
    <property type="component" value="Unassembled WGS sequence"/>
</dbReference>
<feature type="compositionally biased region" description="Polar residues" evidence="1">
    <location>
        <begin position="103"/>
        <end position="113"/>
    </location>
</feature>
<dbReference type="EMBL" id="KI395058">
    <property type="protein sequence ID" value="ERM99052.1"/>
    <property type="molecule type" value="Genomic_DNA"/>
</dbReference>
<protein>
    <recommendedName>
        <fullName evidence="6">DUF632 domain-containing protein</fullName>
    </recommendedName>
</protein>
<dbReference type="Pfam" id="PF04783">
    <property type="entry name" value="DUF630"/>
    <property type="match status" value="1"/>
</dbReference>
<keyword evidence="5" id="KW-1185">Reference proteome</keyword>
<evidence type="ECO:0000313" key="4">
    <source>
        <dbReference type="EMBL" id="ERM99052.1"/>
    </source>
</evidence>
<name>W1NU05_AMBTC</name>
<dbReference type="AlphaFoldDB" id="W1NU05"/>
<dbReference type="Gramene" id="ERM99052">
    <property type="protein sequence ID" value="ERM99052"/>
    <property type="gene ID" value="AMTR_s00101p00076180"/>
</dbReference>
<dbReference type="STRING" id="13333.W1NU05"/>
<feature type="domain" description="DUF632" evidence="2">
    <location>
        <begin position="374"/>
        <end position="721"/>
    </location>
</feature>
<evidence type="ECO:0000259" key="3">
    <source>
        <dbReference type="Pfam" id="PF04783"/>
    </source>
</evidence>
<dbReference type="InterPro" id="IPR006868">
    <property type="entry name" value="DUF630"/>
</dbReference>
<dbReference type="PANTHER" id="PTHR21450:SF6">
    <property type="entry name" value="EXPRESSED PROTEIN"/>
    <property type="match status" value="1"/>
</dbReference>
<dbReference type="OrthoDB" id="694308at2759"/>
<sequence length="819" mass="92262">MAALGSRVGDQKALQLCKERKRLMKHAHEGRSALAASHVSYIQSLKNIGTAVRQFVEVEIVTESSLNTSTAATPEPPALIEKSLSDFSIPSPYPTQHIETNETHYSPTPSSPDSGRFGLNYSKSGEDSTVTIEERPQFPVTVASQSDSARPHESILRPTRTSELVTSVNTLLPPPPPPPPSYDFFCLGNENQLSPRRDPSDDKEIFRRFGEKEGISDSDEEGEKMVRRPRKTSSLPPLRSWKCFDEEREREFSFTERISDDEEDMQRLRTEEGIPELEEDGEEGRLNMEGMDRESSPVLHALKIKREQGSPSLNHRHLRGNKMIENESIGSNEMPYKETQSVGSVVGVAIQAGDKEAAETQRDSKIEVTPKDFLTSMKEIEGLFVDASESGKKVSKMLEATKWSYQSRLAEVKARKSLASKLLSSCLECWKGEPPLVPPEPVPSGVKFLTWHRSGSSRSSSSRYPIGMTAKDEMDDSSSDPIEDFCMISGSHASTLDRLFAWERKLYDEVKALDFIGKEYKRKCTQLRHQQARDENETKVNATRAGVKELYSRIMVSIHVIESISKRIEKLRDEELHPQLQELFQGLLEMWSTMHERHNLQLQIISVAYVTVSSTLPVQSEHQQQAAAHLEFELYSLSSSFVKWIESHKSYILSLHGWLMKCILPPQEKSSKGRRSTSWSGRGHHPDPPIFVMVREWSESLKASRVKEVADSIKELAAKTHQFLPTQDDNSRNNLKRVISKSSSSLGLNRTLSYPAGNPGLSGFRSSLEPMFEKLKAFSDSSVKEYERITKEVGHARKVYESGTKRMYSNGSTGNVSIH</sequence>
<feature type="region of interest" description="Disordered" evidence="1">
    <location>
        <begin position="208"/>
        <end position="232"/>
    </location>
</feature>
<dbReference type="HOGENOM" id="CLU_010985_4_0_1"/>
<accession>W1NU05</accession>
<evidence type="ECO:0000256" key="1">
    <source>
        <dbReference type="SAM" id="MobiDB-lite"/>
    </source>
</evidence>
<dbReference type="eggNOG" id="ENOG502QSAZ">
    <property type="taxonomic scope" value="Eukaryota"/>
</dbReference>
<evidence type="ECO:0000313" key="5">
    <source>
        <dbReference type="Proteomes" id="UP000017836"/>
    </source>
</evidence>
<dbReference type="KEGG" id="atr:18427078"/>
<gene>
    <name evidence="4" type="ORF">AMTR_s00101p00076180</name>
</gene>
<dbReference type="Pfam" id="PF04782">
    <property type="entry name" value="DUF632"/>
    <property type="match status" value="1"/>
</dbReference>
<dbReference type="InterPro" id="IPR006867">
    <property type="entry name" value="DUF632"/>
</dbReference>
<dbReference type="PANTHER" id="PTHR21450">
    <property type="entry name" value="PROTEIN ALTERED PHOSPHATE STARVATION RESPONSE 1"/>
    <property type="match status" value="1"/>
</dbReference>
<feature type="region of interest" description="Disordered" evidence="1">
    <location>
        <begin position="90"/>
        <end position="116"/>
    </location>
</feature>
<dbReference type="OMA" id="TWSANNI"/>
<reference evidence="5" key="1">
    <citation type="journal article" date="2013" name="Science">
        <title>The Amborella genome and the evolution of flowering plants.</title>
        <authorList>
            <consortium name="Amborella Genome Project"/>
        </authorList>
    </citation>
    <scope>NUCLEOTIDE SEQUENCE [LARGE SCALE GENOMIC DNA]</scope>
</reference>
<feature type="domain" description="DUF630" evidence="3">
    <location>
        <begin position="1"/>
        <end position="59"/>
    </location>
</feature>
<proteinExistence type="predicted"/>